<proteinExistence type="predicted"/>
<sequence length="226" mass="24998">MTPPDAASTISDDVDAGPGEATPIAPLAPPDQSILDAHPTPPAVTTTIESVIEGHDAELLWEAYRLNFSPLEELAILQHLYEREEVLAELANPRITKLVGWEGDTPVGLAMLTNHLESVPQISPRYLRAKYPDHAAADRIYFGILVAVSPEHRGMTLFNRLYMEMWNIPAREGGVLVFDICEFNRMAFDTDSLVQRIGSNFPSATVETIDRQTWYAAELPHPLPGT</sequence>
<dbReference type="OrthoDB" id="4546222at2"/>
<dbReference type="EMBL" id="AP012057">
    <property type="protein sequence ID" value="BAN02098.1"/>
    <property type="molecule type" value="Genomic_DNA"/>
</dbReference>
<dbReference type="InterPro" id="IPR016181">
    <property type="entry name" value="Acyl_CoA_acyltransferase"/>
</dbReference>
<evidence type="ECO:0000313" key="2">
    <source>
        <dbReference type="EMBL" id="BAN02098.1"/>
    </source>
</evidence>
<dbReference type="AlphaFoldDB" id="A0A6C7EBS7"/>
<dbReference type="SUPFAM" id="SSF55729">
    <property type="entry name" value="Acyl-CoA N-acyltransferases (Nat)"/>
    <property type="match status" value="1"/>
</dbReference>
<evidence type="ECO:0008006" key="4">
    <source>
        <dbReference type="Google" id="ProtNLM"/>
    </source>
</evidence>
<keyword evidence="3" id="KW-1185">Reference proteome</keyword>
<dbReference type="Proteomes" id="UP000011863">
    <property type="component" value="Chromosome"/>
</dbReference>
<evidence type="ECO:0000313" key="3">
    <source>
        <dbReference type="Proteomes" id="UP000011863"/>
    </source>
</evidence>
<dbReference type="KEGG" id="aym:YM304_17840"/>
<feature type="region of interest" description="Disordered" evidence="1">
    <location>
        <begin position="1"/>
        <end position="41"/>
    </location>
</feature>
<name>A0A6C7EBS7_ILUCY</name>
<evidence type="ECO:0000256" key="1">
    <source>
        <dbReference type="SAM" id="MobiDB-lite"/>
    </source>
</evidence>
<organism evidence="2 3">
    <name type="scientific">Ilumatobacter coccineus (strain NBRC 103263 / KCTC 29153 / YM16-304)</name>
    <dbReference type="NCBI Taxonomy" id="1313172"/>
    <lineage>
        <taxon>Bacteria</taxon>
        <taxon>Bacillati</taxon>
        <taxon>Actinomycetota</taxon>
        <taxon>Acidimicrobiia</taxon>
        <taxon>Acidimicrobiales</taxon>
        <taxon>Ilumatobacteraceae</taxon>
        <taxon>Ilumatobacter</taxon>
    </lineage>
</organism>
<protein>
    <recommendedName>
        <fullName evidence="4">N-acetyltransferase domain-containing protein</fullName>
    </recommendedName>
</protein>
<reference evidence="2 3" key="1">
    <citation type="journal article" date="2013" name="Int. J. Syst. Evol. Microbiol.">
        <title>Ilumatobacter nonamiense sp. nov. and Ilumatobacter coccineum sp. nov., isolated from seashore sand.</title>
        <authorList>
            <person name="Matsumoto A."/>
            <person name="Kasai H."/>
            <person name="Matsuo Y."/>
            <person name="Shizuri Y."/>
            <person name="Ichikawa N."/>
            <person name="Fujita N."/>
            <person name="Omura S."/>
            <person name="Takahashi Y."/>
        </authorList>
    </citation>
    <scope>NUCLEOTIDE SEQUENCE [LARGE SCALE GENOMIC DNA]</scope>
    <source>
        <strain evidence="3">NBRC 103263 / KCTC 29153 / YM16-304</strain>
    </source>
</reference>
<dbReference type="RefSeq" id="WP_015441345.1">
    <property type="nucleotide sequence ID" value="NC_020520.1"/>
</dbReference>
<accession>A0A6C7EBS7</accession>
<gene>
    <name evidence="2" type="ORF">YM304_17840</name>
</gene>